<accession>A0ABR0NQU6</accession>
<keyword evidence="4" id="KW-1185">Reference proteome</keyword>
<evidence type="ECO:0000313" key="4">
    <source>
        <dbReference type="Proteomes" id="UP001358586"/>
    </source>
</evidence>
<dbReference type="PANTHER" id="PTHR33223:SF8">
    <property type="entry name" value="OS04G0172440 PROTEIN"/>
    <property type="match status" value="1"/>
</dbReference>
<reference evidence="3 4" key="1">
    <citation type="submission" date="2023-03" db="EMBL/GenBank/DDBJ databases">
        <title>WGS of Gossypium arboreum.</title>
        <authorList>
            <person name="Yu D."/>
        </authorList>
    </citation>
    <scope>NUCLEOTIDE SEQUENCE [LARGE SCALE GENOMIC DNA]</scope>
    <source>
        <tissue evidence="3">Leaf</tissue>
    </source>
</reference>
<dbReference type="Proteomes" id="UP001358586">
    <property type="component" value="Chromosome 9"/>
</dbReference>
<evidence type="ECO:0000313" key="3">
    <source>
        <dbReference type="EMBL" id="KAK5802821.1"/>
    </source>
</evidence>
<feature type="region of interest" description="Disordered" evidence="1">
    <location>
        <begin position="242"/>
        <end position="273"/>
    </location>
</feature>
<organism evidence="3 4">
    <name type="scientific">Gossypium arboreum</name>
    <name type="common">Tree cotton</name>
    <name type="synonym">Gossypium nanking</name>
    <dbReference type="NCBI Taxonomy" id="29729"/>
    <lineage>
        <taxon>Eukaryota</taxon>
        <taxon>Viridiplantae</taxon>
        <taxon>Streptophyta</taxon>
        <taxon>Embryophyta</taxon>
        <taxon>Tracheophyta</taxon>
        <taxon>Spermatophyta</taxon>
        <taxon>Magnoliopsida</taxon>
        <taxon>eudicotyledons</taxon>
        <taxon>Gunneridae</taxon>
        <taxon>Pentapetalae</taxon>
        <taxon>rosids</taxon>
        <taxon>malvids</taxon>
        <taxon>Malvales</taxon>
        <taxon>Malvaceae</taxon>
        <taxon>Malvoideae</taxon>
        <taxon>Gossypium</taxon>
    </lineage>
</organism>
<dbReference type="PANTHER" id="PTHR33223">
    <property type="entry name" value="CCHC-TYPE DOMAIN-CONTAINING PROTEIN"/>
    <property type="match status" value="1"/>
</dbReference>
<dbReference type="Pfam" id="PF03732">
    <property type="entry name" value="Retrotrans_gag"/>
    <property type="match status" value="1"/>
</dbReference>
<evidence type="ECO:0000259" key="2">
    <source>
        <dbReference type="Pfam" id="PF03732"/>
    </source>
</evidence>
<evidence type="ECO:0000256" key="1">
    <source>
        <dbReference type="SAM" id="MobiDB-lite"/>
    </source>
</evidence>
<dbReference type="InterPro" id="IPR005162">
    <property type="entry name" value="Retrotrans_gag_dom"/>
</dbReference>
<name>A0ABR0NQU6_GOSAR</name>
<gene>
    <name evidence="3" type="ORF">PVK06_030445</name>
</gene>
<sequence>MNYQAGSDSNPGNNSINLVVPDLDEETEKTRVELSKQLEYQCKWLEKKFKVMESVDYHCGIDAKDLNLVPDLVLPPKFKTLEFEKYNEISCPEAHITMFCRRMTGYVNNDKLLIHCFQESLVGAVSKWCNQLSSTQINSWKYLAQAFMKQYRHVKDMTLDRITLQSMKKKPNESFWQYAQRWMEVAIQVQPPLLEKETTMLFINTLKAQFITHMLGSATKSFLDIVMTKEMIENTMRCRKIDAGESTQKSTQKRNENEVNNMSKGYSKSVTVG</sequence>
<protein>
    <recommendedName>
        <fullName evidence="2">Retrotransposon gag domain-containing protein</fullName>
    </recommendedName>
</protein>
<feature type="compositionally biased region" description="Polar residues" evidence="1">
    <location>
        <begin position="258"/>
        <end position="273"/>
    </location>
</feature>
<comment type="caution">
    <text evidence="3">The sequence shown here is derived from an EMBL/GenBank/DDBJ whole genome shotgun (WGS) entry which is preliminary data.</text>
</comment>
<proteinExistence type="predicted"/>
<dbReference type="EMBL" id="JARKNE010000009">
    <property type="protein sequence ID" value="KAK5802821.1"/>
    <property type="molecule type" value="Genomic_DNA"/>
</dbReference>
<feature type="domain" description="Retrotransposon gag" evidence="2">
    <location>
        <begin position="117"/>
        <end position="203"/>
    </location>
</feature>